<evidence type="ECO:0000256" key="3">
    <source>
        <dbReference type="ARBA" id="ARBA00022475"/>
    </source>
</evidence>
<keyword evidence="10 16" id="KW-0067">ATP-binding</keyword>
<evidence type="ECO:0000256" key="10">
    <source>
        <dbReference type="ARBA" id="ARBA00022840"/>
    </source>
</evidence>
<evidence type="ECO:0000256" key="11">
    <source>
        <dbReference type="ARBA" id="ARBA00022989"/>
    </source>
</evidence>
<dbReference type="FunFam" id="3.30.200.20:FF:000207">
    <property type="entry name" value="proline-rich receptor-like protein kinase PERK1"/>
    <property type="match status" value="1"/>
</dbReference>
<evidence type="ECO:0000259" key="19">
    <source>
        <dbReference type="PROSITE" id="PS50011"/>
    </source>
</evidence>
<dbReference type="Pfam" id="PF07714">
    <property type="entry name" value="PK_Tyr_Ser-Thr"/>
    <property type="match status" value="1"/>
</dbReference>
<evidence type="ECO:0000313" key="21">
    <source>
        <dbReference type="Proteomes" id="UP000298652"/>
    </source>
</evidence>
<evidence type="ECO:0000313" key="20">
    <source>
        <dbReference type="EMBL" id="TKW24900.1"/>
    </source>
</evidence>
<keyword evidence="21" id="KW-1185">Reference proteome</keyword>
<feature type="compositionally biased region" description="Pro residues" evidence="17">
    <location>
        <begin position="235"/>
        <end position="255"/>
    </location>
</feature>
<dbReference type="InterPro" id="IPR047117">
    <property type="entry name" value="PERK1-13-like"/>
</dbReference>
<evidence type="ECO:0000256" key="4">
    <source>
        <dbReference type="ARBA" id="ARBA00022527"/>
    </source>
</evidence>
<evidence type="ECO:0000256" key="1">
    <source>
        <dbReference type="ARBA" id="ARBA00004162"/>
    </source>
</evidence>
<keyword evidence="8 16" id="KW-0547">Nucleotide-binding</keyword>
<evidence type="ECO:0000256" key="2">
    <source>
        <dbReference type="ARBA" id="ARBA00012513"/>
    </source>
</evidence>
<dbReference type="EMBL" id="CM016554">
    <property type="protein sequence ID" value="TKW24900.1"/>
    <property type="molecule type" value="Genomic_DNA"/>
</dbReference>
<name>A0A4U6V6Q3_SETVI</name>
<dbReference type="Gene3D" id="3.30.200.20">
    <property type="entry name" value="Phosphorylase Kinase, domain 1"/>
    <property type="match status" value="1"/>
</dbReference>
<dbReference type="GO" id="GO:0005886">
    <property type="term" value="C:plasma membrane"/>
    <property type="evidence" value="ECO:0007669"/>
    <property type="project" value="UniProtKB-SubCell"/>
</dbReference>
<dbReference type="Gramene" id="TKW24900">
    <property type="protein sequence ID" value="TKW24900"/>
    <property type="gene ID" value="SEVIR_3G080600v2"/>
</dbReference>
<evidence type="ECO:0000256" key="9">
    <source>
        <dbReference type="ARBA" id="ARBA00022777"/>
    </source>
</evidence>
<feature type="compositionally biased region" description="Pro residues" evidence="17">
    <location>
        <begin position="188"/>
        <end position="202"/>
    </location>
</feature>
<comment type="catalytic activity">
    <reaction evidence="15">
        <text>L-seryl-[protein] + ATP = O-phospho-L-seryl-[protein] + ADP + H(+)</text>
        <dbReference type="Rhea" id="RHEA:17989"/>
        <dbReference type="Rhea" id="RHEA-COMP:9863"/>
        <dbReference type="Rhea" id="RHEA-COMP:11604"/>
        <dbReference type="ChEBI" id="CHEBI:15378"/>
        <dbReference type="ChEBI" id="CHEBI:29999"/>
        <dbReference type="ChEBI" id="CHEBI:30616"/>
        <dbReference type="ChEBI" id="CHEBI:83421"/>
        <dbReference type="ChEBI" id="CHEBI:456216"/>
        <dbReference type="EC" id="2.7.11.1"/>
    </reaction>
</comment>
<sequence>MSSPTAAPAPTTPSAPPANNGTTPPPATPSAPPPSTPAAPTPPAPAAPSPPAPSAPPPSSPSVPAPSTPAASPPAPSSSTPATPSAPSPSSPGTPSTPSPPSDTPSPPSSGGGGNRSPSPPSSGESGGRSPSGHSPPKSHNSGGGGGGGGSGPSTSLVVGVAVGGFVLLLLASFICLCCLRKKRRRAPQPPPHYVYPPPHQPPYKEDPYGGTYHQSWQQQNAPPPPPEHVVKMHPSPPPAYANRPPQAPPPPPPAMLNSSGGSGSNYSGGEILPPPSPGAALGFSKSTFTYEELVRATDGFSDANLLGQGGFGYVHRGLLPNGKEIAVKQLKLGSGQGEREFQAEVEIISRVHHKHLVSLVGYCISGGKRLLVYEFVPNNTLEFHLHGKDRPTMEWPTRLKIALGAAKGLAYLHEDCHPKIIHRDIKSSNILLDFKFEAKVADFGLAKFTSDNNTHVSTRVMGTFGYLAPEYASSGKLTEKSDVFSLGVMLLELITGRRPVDTTQTYMDDSLVDWARPLLMRALEDGDYDELVDPRLGKDFSPNEIARMIACAAACVRHSARRRPRMSQVVRALEGDVSLEDLNEGVRPGHSRFFGSYSSSDYDSGQYNEDMKKFRKMAFNNNNYTSSQYSAPTSEYGQIPSASSSEGQQTQEMESGAMKKSGYSSGYSGAS</sequence>
<feature type="compositionally biased region" description="Low complexity" evidence="17">
    <location>
        <begin position="656"/>
        <end position="672"/>
    </location>
</feature>
<dbReference type="SUPFAM" id="SSF56112">
    <property type="entry name" value="Protein kinase-like (PK-like)"/>
    <property type="match status" value="1"/>
</dbReference>
<dbReference type="PANTHER" id="PTHR47982:SF35">
    <property type="entry name" value="PROLINE-RICH RECEPTOR-LIKE PROTEIN KINASE PERK1-RELATED"/>
    <property type="match status" value="1"/>
</dbReference>
<keyword evidence="13" id="KW-0325">Glycoprotein</keyword>
<dbReference type="Gene3D" id="1.10.510.10">
    <property type="entry name" value="Transferase(Phosphotransferase) domain 1"/>
    <property type="match status" value="1"/>
</dbReference>
<feature type="domain" description="Protein kinase" evidence="19">
    <location>
        <begin position="301"/>
        <end position="594"/>
    </location>
</feature>
<dbReference type="PROSITE" id="PS50011">
    <property type="entry name" value="PROTEIN_KINASE_DOM"/>
    <property type="match status" value="1"/>
</dbReference>
<evidence type="ECO:0000256" key="8">
    <source>
        <dbReference type="ARBA" id="ARBA00022741"/>
    </source>
</evidence>
<keyword evidence="9" id="KW-0418">Kinase</keyword>
<dbReference type="AlphaFoldDB" id="A0A4U6V6Q3"/>
<dbReference type="GO" id="GO:0005524">
    <property type="term" value="F:ATP binding"/>
    <property type="evidence" value="ECO:0007669"/>
    <property type="project" value="UniProtKB-UniRule"/>
</dbReference>
<dbReference type="EC" id="2.7.11.1" evidence="2"/>
<dbReference type="SMART" id="SM00220">
    <property type="entry name" value="S_TKc"/>
    <property type="match status" value="1"/>
</dbReference>
<feature type="compositionally biased region" description="Low complexity" evidence="17">
    <location>
        <begin position="122"/>
        <end position="141"/>
    </location>
</feature>
<feature type="region of interest" description="Disordered" evidence="17">
    <location>
        <begin position="186"/>
        <end position="274"/>
    </location>
</feature>
<dbReference type="PANTHER" id="PTHR47982">
    <property type="entry name" value="PROLINE-RICH RECEPTOR-LIKE PROTEIN KINASE PERK4"/>
    <property type="match status" value="1"/>
</dbReference>
<evidence type="ECO:0000256" key="7">
    <source>
        <dbReference type="ARBA" id="ARBA00022692"/>
    </source>
</evidence>
<evidence type="ECO:0000256" key="17">
    <source>
        <dbReference type="SAM" id="MobiDB-lite"/>
    </source>
</evidence>
<organism evidence="20 21">
    <name type="scientific">Setaria viridis</name>
    <name type="common">Green bristlegrass</name>
    <name type="synonym">Setaria italica subsp. viridis</name>
    <dbReference type="NCBI Taxonomy" id="4556"/>
    <lineage>
        <taxon>Eukaryota</taxon>
        <taxon>Viridiplantae</taxon>
        <taxon>Streptophyta</taxon>
        <taxon>Embryophyta</taxon>
        <taxon>Tracheophyta</taxon>
        <taxon>Spermatophyta</taxon>
        <taxon>Magnoliopsida</taxon>
        <taxon>Liliopsida</taxon>
        <taxon>Poales</taxon>
        <taxon>Poaceae</taxon>
        <taxon>PACMAD clade</taxon>
        <taxon>Panicoideae</taxon>
        <taxon>Panicodae</taxon>
        <taxon>Paniceae</taxon>
        <taxon>Cenchrinae</taxon>
        <taxon>Setaria</taxon>
    </lineage>
</organism>
<dbReference type="OMA" id="KCNDYPL"/>
<evidence type="ECO:0000256" key="16">
    <source>
        <dbReference type="PROSITE-ProRule" id="PRU10141"/>
    </source>
</evidence>
<feature type="binding site" evidence="16">
    <location>
        <position position="329"/>
    </location>
    <ligand>
        <name>ATP</name>
        <dbReference type="ChEBI" id="CHEBI:30616"/>
    </ligand>
</feature>
<feature type="transmembrane region" description="Helical" evidence="18">
    <location>
        <begin position="157"/>
        <end position="180"/>
    </location>
</feature>
<reference evidence="20" key="1">
    <citation type="submission" date="2019-03" db="EMBL/GenBank/DDBJ databases">
        <title>WGS assembly of Setaria viridis.</title>
        <authorList>
            <person name="Huang P."/>
            <person name="Jenkins J."/>
            <person name="Grimwood J."/>
            <person name="Barry K."/>
            <person name="Healey A."/>
            <person name="Mamidi S."/>
            <person name="Sreedasyam A."/>
            <person name="Shu S."/>
            <person name="Feldman M."/>
            <person name="Wu J."/>
            <person name="Yu Y."/>
            <person name="Chen C."/>
            <person name="Johnson J."/>
            <person name="Rokhsar D."/>
            <person name="Baxter I."/>
            <person name="Schmutz J."/>
            <person name="Brutnell T."/>
            <person name="Kellogg E."/>
        </authorList>
    </citation>
    <scope>NUCLEOTIDE SEQUENCE [LARGE SCALE GENOMIC DNA]</scope>
</reference>
<gene>
    <name evidence="20" type="ORF">SEVIR_3G080600v2</name>
</gene>
<dbReference type="InterPro" id="IPR008271">
    <property type="entry name" value="Ser/Thr_kinase_AS"/>
</dbReference>
<feature type="region of interest" description="Disordered" evidence="17">
    <location>
        <begin position="630"/>
        <end position="672"/>
    </location>
</feature>
<evidence type="ECO:0000256" key="18">
    <source>
        <dbReference type="SAM" id="Phobius"/>
    </source>
</evidence>
<dbReference type="InterPro" id="IPR017441">
    <property type="entry name" value="Protein_kinase_ATP_BS"/>
</dbReference>
<keyword evidence="11 18" id="KW-1133">Transmembrane helix</keyword>
<dbReference type="GO" id="GO:0004674">
    <property type="term" value="F:protein serine/threonine kinase activity"/>
    <property type="evidence" value="ECO:0007669"/>
    <property type="project" value="UniProtKB-KW"/>
</dbReference>
<feature type="region of interest" description="Disordered" evidence="17">
    <location>
        <begin position="1"/>
        <end position="151"/>
    </location>
</feature>
<keyword evidence="12 18" id="KW-0472">Membrane</keyword>
<keyword evidence="6" id="KW-0808">Transferase</keyword>
<dbReference type="CDD" id="cd14066">
    <property type="entry name" value="STKc_IRAK"/>
    <property type="match status" value="1"/>
</dbReference>
<protein>
    <recommendedName>
        <fullName evidence="2">non-specific serine/threonine protein kinase</fullName>
        <ecNumber evidence="2">2.7.11.1</ecNumber>
    </recommendedName>
</protein>
<feature type="compositionally biased region" description="Pro residues" evidence="17">
    <location>
        <begin position="84"/>
        <end position="108"/>
    </location>
</feature>
<keyword evidence="7 18" id="KW-0812">Transmembrane</keyword>
<accession>A0A4U6V6Q3</accession>
<keyword evidence="5" id="KW-0597">Phosphoprotein</keyword>
<proteinExistence type="predicted"/>
<dbReference type="InterPro" id="IPR000719">
    <property type="entry name" value="Prot_kinase_dom"/>
</dbReference>
<dbReference type="FunFam" id="1.10.510.10:FF:000239">
    <property type="entry name" value="Proline-rich receptor-like protein kinase PERK1"/>
    <property type="match status" value="1"/>
</dbReference>
<feature type="compositionally biased region" description="Pro residues" evidence="17">
    <location>
        <begin position="23"/>
        <end position="76"/>
    </location>
</feature>
<dbReference type="PROSITE" id="PS00107">
    <property type="entry name" value="PROTEIN_KINASE_ATP"/>
    <property type="match status" value="1"/>
</dbReference>
<comment type="subcellular location">
    <subcellularLocation>
        <location evidence="1">Cell membrane</location>
        <topology evidence="1">Single-pass membrane protein</topology>
    </subcellularLocation>
</comment>
<evidence type="ECO:0000256" key="6">
    <source>
        <dbReference type="ARBA" id="ARBA00022679"/>
    </source>
</evidence>
<keyword evidence="4" id="KW-0723">Serine/threonine-protein kinase</keyword>
<feature type="compositionally biased region" description="Polar residues" evidence="17">
    <location>
        <begin position="630"/>
        <end position="654"/>
    </location>
</feature>
<evidence type="ECO:0000256" key="14">
    <source>
        <dbReference type="ARBA" id="ARBA00047899"/>
    </source>
</evidence>
<keyword evidence="3" id="KW-1003">Cell membrane</keyword>
<evidence type="ECO:0000256" key="13">
    <source>
        <dbReference type="ARBA" id="ARBA00023180"/>
    </source>
</evidence>
<dbReference type="PROSITE" id="PS00108">
    <property type="entry name" value="PROTEIN_KINASE_ST"/>
    <property type="match status" value="1"/>
</dbReference>
<evidence type="ECO:0000256" key="15">
    <source>
        <dbReference type="ARBA" id="ARBA00048679"/>
    </source>
</evidence>
<evidence type="ECO:0000256" key="5">
    <source>
        <dbReference type="ARBA" id="ARBA00022553"/>
    </source>
</evidence>
<feature type="compositionally biased region" description="Gly residues" evidence="17">
    <location>
        <begin position="142"/>
        <end position="151"/>
    </location>
</feature>
<comment type="catalytic activity">
    <reaction evidence="14">
        <text>L-threonyl-[protein] + ATP = O-phospho-L-threonyl-[protein] + ADP + H(+)</text>
        <dbReference type="Rhea" id="RHEA:46608"/>
        <dbReference type="Rhea" id="RHEA-COMP:11060"/>
        <dbReference type="Rhea" id="RHEA-COMP:11605"/>
        <dbReference type="ChEBI" id="CHEBI:15378"/>
        <dbReference type="ChEBI" id="CHEBI:30013"/>
        <dbReference type="ChEBI" id="CHEBI:30616"/>
        <dbReference type="ChEBI" id="CHEBI:61977"/>
        <dbReference type="ChEBI" id="CHEBI:456216"/>
        <dbReference type="EC" id="2.7.11.1"/>
    </reaction>
</comment>
<dbReference type="Proteomes" id="UP000298652">
    <property type="component" value="Chromosome 3"/>
</dbReference>
<dbReference type="InterPro" id="IPR011009">
    <property type="entry name" value="Kinase-like_dom_sf"/>
</dbReference>
<evidence type="ECO:0000256" key="12">
    <source>
        <dbReference type="ARBA" id="ARBA00023136"/>
    </source>
</evidence>
<dbReference type="InterPro" id="IPR001245">
    <property type="entry name" value="Ser-Thr/Tyr_kinase_cat_dom"/>
</dbReference>